<evidence type="ECO:0000256" key="3">
    <source>
        <dbReference type="ARBA" id="ARBA00013725"/>
    </source>
</evidence>
<dbReference type="RefSeq" id="WP_281092481.1">
    <property type="nucleotide sequence ID" value="NZ_JARYZI010000001.1"/>
</dbReference>
<dbReference type="HAMAP" id="MF_00366">
    <property type="entry name" value="RNApol_bact_RpoZ"/>
    <property type="match status" value="1"/>
</dbReference>
<dbReference type="InterPro" id="IPR003716">
    <property type="entry name" value="DNA-dir_RNA_pol_omega"/>
</dbReference>
<dbReference type="InterPro" id="IPR006110">
    <property type="entry name" value="Pol_omega/Rpo6/RPB6"/>
</dbReference>
<name>A0ABT6N8G2_9FIRM</name>
<dbReference type="EC" id="2.7.7.6" evidence="2 10"/>
<evidence type="ECO:0000256" key="7">
    <source>
        <dbReference type="ARBA" id="ARBA00023163"/>
    </source>
</evidence>
<evidence type="ECO:0000256" key="2">
    <source>
        <dbReference type="ARBA" id="ARBA00012418"/>
    </source>
</evidence>
<proteinExistence type="inferred from homology"/>
<evidence type="ECO:0000256" key="5">
    <source>
        <dbReference type="ARBA" id="ARBA00022679"/>
    </source>
</evidence>
<dbReference type="GO" id="GO:0000428">
    <property type="term" value="C:DNA-directed RNA polymerase complex"/>
    <property type="evidence" value="ECO:0007669"/>
    <property type="project" value="UniProtKB-KW"/>
</dbReference>
<comment type="function">
    <text evidence="10">Promotes RNA polymerase assembly. Latches the N- and C-terminal regions of the beta' subunit thereby facilitating its interaction with the beta and alpha subunits.</text>
</comment>
<comment type="subunit">
    <text evidence="10">The RNAP catalytic core consists of 2 alpha, 1 beta, 1 beta' and 1 omega subunit. When a sigma factor is associated with the core the holoenzyme is formed, which can initiate transcription.</text>
</comment>
<dbReference type="NCBIfam" id="TIGR00690">
    <property type="entry name" value="rpoZ"/>
    <property type="match status" value="1"/>
</dbReference>
<keyword evidence="12" id="KW-1185">Reference proteome</keyword>
<keyword evidence="5 10" id="KW-0808">Transferase</keyword>
<dbReference type="GO" id="GO:0003899">
    <property type="term" value="F:DNA-directed RNA polymerase activity"/>
    <property type="evidence" value="ECO:0007669"/>
    <property type="project" value="UniProtKB-EC"/>
</dbReference>
<comment type="similarity">
    <text evidence="1 10">Belongs to the RNA polymerase subunit omega family.</text>
</comment>
<evidence type="ECO:0000256" key="4">
    <source>
        <dbReference type="ARBA" id="ARBA00022478"/>
    </source>
</evidence>
<dbReference type="Gene3D" id="3.90.940.10">
    <property type="match status" value="1"/>
</dbReference>
<comment type="caution">
    <text evidence="11">The sequence shown here is derived from an EMBL/GenBank/DDBJ whole genome shotgun (WGS) entry which is preliminary data.</text>
</comment>
<comment type="catalytic activity">
    <reaction evidence="9 10">
        <text>RNA(n) + a ribonucleoside 5'-triphosphate = RNA(n+1) + diphosphate</text>
        <dbReference type="Rhea" id="RHEA:21248"/>
        <dbReference type="Rhea" id="RHEA-COMP:14527"/>
        <dbReference type="Rhea" id="RHEA-COMP:17342"/>
        <dbReference type="ChEBI" id="CHEBI:33019"/>
        <dbReference type="ChEBI" id="CHEBI:61557"/>
        <dbReference type="ChEBI" id="CHEBI:140395"/>
        <dbReference type="EC" id="2.7.7.6"/>
    </reaction>
</comment>
<evidence type="ECO:0000256" key="9">
    <source>
        <dbReference type="ARBA" id="ARBA00048552"/>
    </source>
</evidence>
<dbReference type="InterPro" id="IPR036161">
    <property type="entry name" value="RPB6/omega-like_sf"/>
</dbReference>
<reference evidence="11 12" key="1">
    <citation type="submission" date="2023-04" db="EMBL/GenBank/DDBJ databases">
        <title>Fusibacter bizertensis strain WBS, isolated from littoral bottom sediments of the Arctic seas - biochemical and genomic analysis.</title>
        <authorList>
            <person name="Brioukhanov A.L."/>
        </authorList>
    </citation>
    <scope>NUCLEOTIDE SEQUENCE [LARGE SCALE GENOMIC DNA]</scope>
    <source>
        <strain evidence="11 12">WBS</strain>
    </source>
</reference>
<sequence length="70" mass="7980">MLKPSIDELIEKVGNRYALCIVAAKRARFIINGDDDSIDFDIEKPLSIAIDEIMHDEVKVNIPEEPQDRI</sequence>
<accession>A0ABT6N8G2</accession>
<organism evidence="11 12">
    <name type="scientific">Fusibacter bizertensis</name>
    <dbReference type="NCBI Taxonomy" id="1488331"/>
    <lineage>
        <taxon>Bacteria</taxon>
        <taxon>Bacillati</taxon>
        <taxon>Bacillota</taxon>
        <taxon>Clostridia</taxon>
        <taxon>Eubacteriales</taxon>
        <taxon>Eubacteriales Family XII. Incertae Sedis</taxon>
        <taxon>Fusibacter</taxon>
    </lineage>
</organism>
<dbReference type="Proteomes" id="UP001158045">
    <property type="component" value="Unassembled WGS sequence"/>
</dbReference>
<dbReference type="PANTHER" id="PTHR34476">
    <property type="entry name" value="DNA-DIRECTED RNA POLYMERASE SUBUNIT OMEGA"/>
    <property type="match status" value="1"/>
</dbReference>
<dbReference type="SUPFAM" id="SSF63562">
    <property type="entry name" value="RPB6/omega subunit-like"/>
    <property type="match status" value="1"/>
</dbReference>
<dbReference type="EMBL" id="JARYZI010000001">
    <property type="protein sequence ID" value="MDH8676683.1"/>
    <property type="molecule type" value="Genomic_DNA"/>
</dbReference>
<dbReference type="Pfam" id="PF01192">
    <property type="entry name" value="RNA_pol_Rpb6"/>
    <property type="match status" value="1"/>
</dbReference>
<evidence type="ECO:0000313" key="12">
    <source>
        <dbReference type="Proteomes" id="UP001158045"/>
    </source>
</evidence>
<protein>
    <recommendedName>
        <fullName evidence="3 10">DNA-directed RNA polymerase subunit omega</fullName>
        <shortName evidence="10">RNAP omega subunit</shortName>
        <ecNumber evidence="2 10">2.7.7.6</ecNumber>
    </recommendedName>
    <alternativeName>
        <fullName evidence="10">RNA polymerase omega subunit</fullName>
    </alternativeName>
    <alternativeName>
        <fullName evidence="8 10">Transcriptase subunit omega</fullName>
    </alternativeName>
</protein>
<keyword evidence="4 10" id="KW-0240">DNA-directed RNA polymerase</keyword>
<keyword evidence="6 10" id="KW-0548">Nucleotidyltransferase</keyword>
<evidence type="ECO:0000313" key="11">
    <source>
        <dbReference type="EMBL" id="MDH8676683.1"/>
    </source>
</evidence>
<evidence type="ECO:0000256" key="1">
    <source>
        <dbReference type="ARBA" id="ARBA00006711"/>
    </source>
</evidence>
<dbReference type="SMART" id="SM01409">
    <property type="entry name" value="RNA_pol_Rpb6"/>
    <property type="match status" value="1"/>
</dbReference>
<keyword evidence="7 10" id="KW-0804">Transcription</keyword>
<evidence type="ECO:0000256" key="8">
    <source>
        <dbReference type="ARBA" id="ARBA00029924"/>
    </source>
</evidence>
<gene>
    <name evidence="10 11" type="primary">rpoZ</name>
    <name evidence="11" type="ORF">QE109_00920</name>
</gene>
<evidence type="ECO:0000256" key="6">
    <source>
        <dbReference type="ARBA" id="ARBA00022695"/>
    </source>
</evidence>
<evidence type="ECO:0000256" key="10">
    <source>
        <dbReference type="HAMAP-Rule" id="MF_00366"/>
    </source>
</evidence>
<dbReference type="PANTHER" id="PTHR34476:SF1">
    <property type="entry name" value="DNA-DIRECTED RNA POLYMERASE SUBUNIT OMEGA"/>
    <property type="match status" value="1"/>
</dbReference>